<evidence type="ECO:0000313" key="2">
    <source>
        <dbReference type="EMBL" id="RFA28103.1"/>
    </source>
</evidence>
<dbReference type="PANTHER" id="PTHR43245">
    <property type="entry name" value="BIFUNCTIONAL POLYMYXIN RESISTANCE PROTEIN ARNA"/>
    <property type="match status" value="1"/>
</dbReference>
<dbReference type="AlphaFoldDB" id="A0A3E0WC19"/>
<dbReference type="Proteomes" id="UP000257080">
    <property type="component" value="Unassembled WGS sequence"/>
</dbReference>
<dbReference type="OrthoDB" id="9795501at2"/>
<evidence type="ECO:0000313" key="3">
    <source>
        <dbReference type="Proteomes" id="UP000257080"/>
    </source>
</evidence>
<dbReference type="InterPro" id="IPR036291">
    <property type="entry name" value="NAD(P)-bd_dom_sf"/>
</dbReference>
<protein>
    <recommendedName>
        <fullName evidence="1">NAD-dependent epimerase/dehydratase domain-containing protein</fullName>
    </recommendedName>
</protein>
<dbReference type="InterPro" id="IPR020904">
    <property type="entry name" value="Sc_DH/Rdtase_CS"/>
</dbReference>
<accession>A0A3E0WC19</accession>
<dbReference type="RefSeq" id="WP_116417896.1">
    <property type="nucleotide sequence ID" value="NZ_NBXC01000012.1"/>
</dbReference>
<organism evidence="2 3">
    <name type="scientific">Subtercola boreus</name>
    <dbReference type="NCBI Taxonomy" id="120213"/>
    <lineage>
        <taxon>Bacteria</taxon>
        <taxon>Bacillati</taxon>
        <taxon>Actinomycetota</taxon>
        <taxon>Actinomycetes</taxon>
        <taxon>Micrococcales</taxon>
        <taxon>Microbacteriaceae</taxon>
        <taxon>Subtercola</taxon>
    </lineage>
</organism>
<dbReference type="InterPro" id="IPR001509">
    <property type="entry name" value="Epimerase_deHydtase"/>
</dbReference>
<dbReference type="PANTHER" id="PTHR43245:SF55">
    <property type="entry name" value="NAD(P)-BINDING DOMAIN-CONTAINING PROTEIN"/>
    <property type="match status" value="1"/>
</dbReference>
<reference evidence="2 3" key="1">
    <citation type="submission" date="2017-04" db="EMBL/GenBank/DDBJ databases">
        <title>Comparative genome analysis of Subtercola boreus.</title>
        <authorList>
            <person name="Cho Y.-J."/>
            <person name="Cho A."/>
            <person name="Kim O.-S."/>
            <person name="Lee J.-I."/>
        </authorList>
    </citation>
    <scope>NUCLEOTIDE SEQUENCE [LARGE SCALE GENOMIC DNA]</scope>
    <source>
        <strain evidence="2 3">P28004</strain>
    </source>
</reference>
<dbReference type="SUPFAM" id="SSF51735">
    <property type="entry name" value="NAD(P)-binding Rossmann-fold domains"/>
    <property type="match status" value="1"/>
</dbReference>
<proteinExistence type="predicted"/>
<comment type="caution">
    <text evidence="2">The sequence shown here is derived from an EMBL/GenBank/DDBJ whole genome shotgun (WGS) entry which is preliminary data.</text>
</comment>
<dbReference type="EMBL" id="NBXE01000017">
    <property type="protein sequence ID" value="RFA28103.1"/>
    <property type="molecule type" value="Genomic_DNA"/>
</dbReference>
<feature type="domain" description="NAD-dependent epimerase/dehydratase" evidence="1">
    <location>
        <begin position="7"/>
        <end position="167"/>
    </location>
</feature>
<dbReference type="PROSITE" id="PS00061">
    <property type="entry name" value="ADH_SHORT"/>
    <property type="match status" value="1"/>
</dbReference>
<dbReference type="InterPro" id="IPR050177">
    <property type="entry name" value="Lipid_A_modif_metabolic_enz"/>
</dbReference>
<gene>
    <name evidence="2" type="ORF">B7R25_05135</name>
</gene>
<sequence length="257" mass="27694">MVAEPLVLITGAGGALGTVLRHRLPDLGWRVRGLELRPGSDDAPDTVVGSVADPDVMKVACEGVDSIVHLGGTSVPGHGWGAYLENNIHGTQTVLEAARLAGVRRVALASSNHAAGYVERRDRPLPADVVVRPDSFYGVSKAAIEALGSFYADEYGLQTTSIRIGSCFPEVTSWRMLSTWLSEDDFVRLVEAALRGPWHGHSTVWGISRNTRRWWSLEAGERIGYRPQDDAEAFATTLVEEPTDRVGGSSPPALVRG</sequence>
<dbReference type="Pfam" id="PF01370">
    <property type="entry name" value="Epimerase"/>
    <property type="match status" value="1"/>
</dbReference>
<name>A0A3E0WC19_9MICO</name>
<evidence type="ECO:0000259" key="1">
    <source>
        <dbReference type="Pfam" id="PF01370"/>
    </source>
</evidence>
<dbReference type="Gene3D" id="3.40.50.720">
    <property type="entry name" value="NAD(P)-binding Rossmann-like Domain"/>
    <property type="match status" value="1"/>
</dbReference>
<dbReference type="CDD" id="cd08946">
    <property type="entry name" value="SDR_e"/>
    <property type="match status" value="1"/>
</dbReference>